<dbReference type="AlphaFoldDB" id="A0AAE2ZPK8"/>
<accession>A0AAE2ZPK8</accession>
<gene>
    <name evidence="1" type="ORF">K1W69_15170</name>
</gene>
<dbReference type="RefSeq" id="WP_220229148.1">
    <property type="nucleotide sequence ID" value="NZ_JAICBX010000002.1"/>
</dbReference>
<evidence type="ECO:0000313" key="2">
    <source>
        <dbReference type="Proteomes" id="UP001196509"/>
    </source>
</evidence>
<reference evidence="1" key="1">
    <citation type="submission" date="2021-08" db="EMBL/GenBank/DDBJ databases">
        <title>Hoeflea bacterium WL0058 sp. nov., isolated from the sediment.</title>
        <authorList>
            <person name="Wang L."/>
            <person name="Zhang D."/>
        </authorList>
    </citation>
    <scope>NUCLEOTIDE SEQUENCE</scope>
    <source>
        <strain evidence="1">WL0058</strain>
    </source>
</reference>
<proteinExistence type="predicted"/>
<dbReference type="Proteomes" id="UP001196509">
    <property type="component" value="Unassembled WGS sequence"/>
</dbReference>
<comment type="caution">
    <text evidence="1">The sequence shown here is derived from an EMBL/GenBank/DDBJ whole genome shotgun (WGS) entry which is preliminary data.</text>
</comment>
<evidence type="ECO:0000313" key="1">
    <source>
        <dbReference type="EMBL" id="MBW8638536.1"/>
    </source>
</evidence>
<dbReference type="EMBL" id="JAICBX010000002">
    <property type="protein sequence ID" value="MBW8638536.1"/>
    <property type="molecule type" value="Genomic_DNA"/>
</dbReference>
<keyword evidence="2" id="KW-1185">Reference proteome</keyword>
<organism evidence="1 2">
    <name type="scientific">Flavimaribacter sediminis</name>
    <dbReference type="NCBI Taxonomy" id="2865987"/>
    <lineage>
        <taxon>Bacteria</taxon>
        <taxon>Pseudomonadati</taxon>
        <taxon>Pseudomonadota</taxon>
        <taxon>Alphaproteobacteria</taxon>
        <taxon>Hyphomicrobiales</taxon>
        <taxon>Rhizobiaceae</taxon>
        <taxon>Flavimaribacter</taxon>
    </lineage>
</organism>
<name>A0AAE2ZPK8_9HYPH</name>
<sequence length="213" mass="23622">MKTIVYLTLLLLVPSIVWAKPFDFATIVSLDDMHAELKSRFPLGADRADVYRQLSTEGGAAHYAHPDRANVEKYLYDIDLCKLHVFRWNISAHFFDNGKLTQIFVNGEAVHAAGDEIYDPSVNYRRDAPTKVSYILQQRPEASEGENVVSYVQLEPEDGDGTVDVTVVGGGPTRADPWNLGSVHGYPPMPRWHSIFTLDKAGAVVPYSGACPD</sequence>
<protein>
    <submittedName>
        <fullName evidence="1">Uncharacterized protein</fullName>
    </submittedName>
</protein>